<protein>
    <submittedName>
        <fullName evidence="2">Uncharacterized protein</fullName>
    </submittedName>
</protein>
<name>A0A5B7J6N1_PORTR</name>
<keyword evidence="3" id="KW-1185">Reference proteome</keyword>
<comment type="caution">
    <text evidence="2">The sequence shown here is derived from an EMBL/GenBank/DDBJ whole genome shotgun (WGS) entry which is preliminary data.</text>
</comment>
<feature type="region of interest" description="Disordered" evidence="1">
    <location>
        <begin position="26"/>
        <end position="75"/>
    </location>
</feature>
<accession>A0A5B7J6N1</accession>
<evidence type="ECO:0000313" key="2">
    <source>
        <dbReference type="EMBL" id="MPC89616.1"/>
    </source>
</evidence>
<reference evidence="2 3" key="1">
    <citation type="submission" date="2019-05" db="EMBL/GenBank/DDBJ databases">
        <title>Another draft genome of Portunus trituberculatus and its Hox gene families provides insights of decapod evolution.</title>
        <authorList>
            <person name="Jeong J.-H."/>
            <person name="Song I."/>
            <person name="Kim S."/>
            <person name="Choi T."/>
            <person name="Kim D."/>
            <person name="Ryu S."/>
            <person name="Kim W."/>
        </authorList>
    </citation>
    <scope>NUCLEOTIDE SEQUENCE [LARGE SCALE GENOMIC DNA]</scope>
    <source>
        <tissue evidence="2">Muscle</tissue>
    </source>
</reference>
<evidence type="ECO:0000313" key="3">
    <source>
        <dbReference type="Proteomes" id="UP000324222"/>
    </source>
</evidence>
<organism evidence="2 3">
    <name type="scientific">Portunus trituberculatus</name>
    <name type="common">Swimming crab</name>
    <name type="synonym">Neptunus trituberculatus</name>
    <dbReference type="NCBI Taxonomy" id="210409"/>
    <lineage>
        <taxon>Eukaryota</taxon>
        <taxon>Metazoa</taxon>
        <taxon>Ecdysozoa</taxon>
        <taxon>Arthropoda</taxon>
        <taxon>Crustacea</taxon>
        <taxon>Multicrustacea</taxon>
        <taxon>Malacostraca</taxon>
        <taxon>Eumalacostraca</taxon>
        <taxon>Eucarida</taxon>
        <taxon>Decapoda</taxon>
        <taxon>Pleocyemata</taxon>
        <taxon>Brachyura</taxon>
        <taxon>Eubrachyura</taxon>
        <taxon>Portunoidea</taxon>
        <taxon>Portunidae</taxon>
        <taxon>Portuninae</taxon>
        <taxon>Portunus</taxon>
    </lineage>
</organism>
<proteinExistence type="predicted"/>
<dbReference type="AlphaFoldDB" id="A0A5B7J6N1"/>
<dbReference type="EMBL" id="VSRR010081627">
    <property type="protein sequence ID" value="MPC89616.1"/>
    <property type="molecule type" value="Genomic_DNA"/>
</dbReference>
<evidence type="ECO:0000256" key="1">
    <source>
        <dbReference type="SAM" id="MobiDB-lite"/>
    </source>
</evidence>
<sequence length="96" mass="10554">MYRVRPQEMIVAVTSCRQEIERRAKMSRTKVSRLMTSTPLSSLRRSDGGQAVTGRDGMGLAVPGTENHQGAARDVAPKEGCAKLGLSQNKKMVLYF</sequence>
<feature type="compositionally biased region" description="Polar residues" evidence="1">
    <location>
        <begin position="34"/>
        <end position="43"/>
    </location>
</feature>
<gene>
    <name evidence="2" type="ORF">E2C01_084570</name>
</gene>
<dbReference type="Proteomes" id="UP000324222">
    <property type="component" value="Unassembled WGS sequence"/>
</dbReference>